<organism evidence="1 2">
    <name type="scientific">Artomyces pyxidatus</name>
    <dbReference type="NCBI Taxonomy" id="48021"/>
    <lineage>
        <taxon>Eukaryota</taxon>
        <taxon>Fungi</taxon>
        <taxon>Dikarya</taxon>
        <taxon>Basidiomycota</taxon>
        <taxon>Agaricomycotina</taxon>
        <taxon>Agaricomycetes</taxon>
        <taxon>Russulales</taxon>
        <taxon>Auriscalpiaceae</taxon>
        <taxon>Artomyces</taxon>
    </lineage>
</organism>
<gene>
    <name evidence="1" type="ORF">BV25DRAFT_1912671</name>
</gene>
<proteinExistence type="predicted"/>
<dbReference type="EMBL" id="MU277192">
    <property type="protein sequence ID" value="KAI0066619.1"/>
    <property type="molecule type" value="Genomic_DNA"/>
</dbReference>
<reference evidence="1" key="1">
    <citation type="submission" date="2021-03" db="EMBL/GenBank/DDBJ databases">
        <authorList>
            <consortium name="DOE Joint Genome Institute"/>
            <person name="Ahrendt S."/>
            <person name="Looney B.P."/>
            <person name="Miyauchi S."/>
            <person name="Morin E."/>
            <person name="Drula E."/>
            <person name="Courty P.E."/>
            <person name="Chicoki N."/>
            <person name="Fauchery L."/>
            <person name="Kohler A."/>
            <person name="Kuo A."/>
            <person name="Labutti K."/>
            <person name="Pangilinan J."/>
            <person name="Lipzen A."/>
            <person name="Riley R."/>
            <person name="Andreopoulos W."/>
            <person name="He G."/>
            <person name="Johnson J."/>
            <person name="Barry K.W."/>
            <person name="Grigoriev I.V."/>
            <person name="Nagy L."/>
            <person name="Hibbett D."/>
            <person name="Henrissat B."/>
            <person name="Matheny P.B."/>
            <person name="Labbe J."/>
            <person name="Martin F."/>
        </authorList>
    </citation>
    <scope>NUCLEOTIDE SEQUENCE</scope>
    <source>
        <strain evidence="1">HHB10654</strain>
    </source>
</reference>
<keyword evidence="2" id="KW-1185">Reference proteome</keyword>
<evidence type="ECO:0000313" key="1">
    <source>
        <dbReference type="EMBL" id="KAI0066619.1"/>
    </source>
</evidence>
<name>A0ACB8TDW0_9AGAM</name>
<evidence type="ECO:0000313" key="2">
    <source>
        <dbReference type="Proteomes" id="UP000814140"/>
    </source>
</evidence>
<sequence length="298" mass="34029">MSLTIELPSRMLDDDHAVPATYTFLPLCQNHATVSDLVVRDTTLIAWGKFVEVYRGVLSLGPNERSIPVVCKVGEDAIKKRLKNEQRLYDGKLKHLQGSWIPKFYGCFYGEVNGDDRTLLILEDCGEMVTECFAKMELSFKVDLIEAFRDIHRAGVAHCDVAERNILVKNGRPVVIDFGEAEEEECQCTMDMVPGDYRPHEADFDCDELYELGMSLDIWQPSTICYMGTFYPIKYASDARKLARKAPTYFSYPDALREAYQAILKHAKAYYPDRYEEMRVANELYLEANIAQAMNTGH</sequence>
<reference evidence="1" key="2">
    <citation type="journal article" date="2022" name="New Phytol.">
        <title>Evolutionary transition to the ectomycorrhizal habit in the genomes of a hyperdiverse lineage of mushroom-forming fungi.</title>
        <authorList>
            <person name="Looney B."/>
            <person name="Miyauchi S."/>
            <person name="Morin E."/>
            <person name="Drula E."/>
            <person name="Courty P.E."/>
            <person name="Kohler A."/>
            <person name="Kuo A."/>
            <person name="LaButti K."/>
            <person name="Pangilinan J."/>
            <person name="Lipzen A."/>
            <person name="Riley R."/>
            <person name="Andreopoulos W."/>
            <person name="He G."/>
            <person name="Johnson J."/>
            <person name="Nolan M."/>
            <person name="Tritt A."/>
            <person name="Barry K.W."/>
            <person name="Grigoriev I.V."/>
            <person name="Nagy L.G."/>
            <person name="Hibbett D."/>
            <person name="Henrissat B."/>
            <person name="Matheny P.B."/>
            <person name="Labbe J."/>
            <person name="Martin F.M."/>
        </authorList>
    </citation>
    <scope>NUCLEOTIDE SEQUENCE</scope>
    <source>
        <strain evidence="1">HHB10654</strain>
    </source>
</reference>
<protein>
    <submittedName>
        <fullName evidence="1">Uncharacterized protein</fullName>
    </submittedName>
</protein>
<comment type="caution">
    <text evidence="1">The sequence shown here is derived from an EMBL/GenBank/DDBJ whole genome shotgun (WGS) entry which is preliminary data.</text>
</comment>
<dbReference type="Proteomes" id="UP000814140">
    <property type="component" value="Unassembled WGS sequence"/>
</dbReference>
<accession>A0ACB8TDW0</accession>